<dbReference type="VEuPathDB" id="FungiDB:CC1G_10942"/>
<dbReference type="eggNOG" id="ENOG502SIER">
    <property type="taxonomic scope" value="Eukaryota"/>
</dbReference>
<protein>
    <submittedName>
        <fullName evidence="3">Uncharacterized protein</fullName>
    </submittedName>
</protein>
<dbReference type="Proteomes" id="UP000001861">
    <property type="component" value="Unassembled WGS sequence"/>
</dbReference>
<dbReference type="AlphaFoldDB" id="A8NT55"/>
<keyword evidence="1" id="KW-0175">Coiled coil</keyword>
<feature type="region of interest" description="Disordered" evidence="2">
    <location>
        <begin position="1"/>
        <end position="37"/>
    </location>
</feature>
<accession>A8NT55</accession>
<feature type="compositionally biased region" description="Low complexity" evidence="2">
    <location>
        <begin position="24"/>
        <end position="33"/>
    </location>
</feature>
<feature type="coiled-coil region" evidence="1">
    <location>
        <begin position="46"/>
        <end position="83"/>
    </location>
</feature>
<comment type="caution">
    <text evidence="3">The sequence shown here is derived from an EMBL/GenBank/DDBJ whole genome shotgun (WGS) entry which is preliminary data.</text>
</comment>
<dbReference type="InParanoid" id="A8NT55"/>
<dbReference type="KEGG" id="cci:CC1G_10942"/>
<proteinExistence type="predicted"/>
<dbReference type="HOGENOM" id="CLU_046446_0_0_1"/>
<dbReference type="EMBL" id="AACS02000004">
    <property type="protein sequence ID" value="EAU85670.2"/>
    <property type="molecule type" value="Genomic_DNA"/>
</dbReference>
<evidence type="ECO:0000313" key="3">
    <source>
        <dbReference type="EMBL" id="EAU85670.2"/>
    </source>
</evidence>
<organism evidence="3 4">
    <name type="scientific">Coprinopsis cinerea (strain Okayama-7 / 130 / ATCC MYA-4618 / FGSC 9003)</name>
    <name type="common">Inky cap fungus</name>
    <name type="synonym">Hormographiella aspergillata</name>
    <dbReference type="NCBI Taxonomy" id="240176"/>
    <lineage>
        <taxon>Eukaryota</taxon>
        <taxon>Fungi</taxon>
        <taxon>Dikarya</taxon>
        <taxon>Basidiomycota</taxon>
        <taxon>Agaricomycotina</taxon>
        <taxon>Agaricomycetes</taxon>
        <taxon>Agaricomycetidae</taxon>
        <taxon>Agaricales</taxon>
        <taxon>Agaricineae</taxon>
        <taxon>Psathyrellaceae</taxon>
        <taxon>Coprinopsis</taxon>
    </lineage>
</organism>
<name>A8NT55_COPC7</name>
<evidence type="ECO:0000256" key="2">
    <source>
        <dbReference type="SAM" id="MobiDB-lite"/>
    </source>
</evidence>
<dbReference type="RefSeq" id="XP_001836161.2">
    <property type="nucleotide sequence ID" value="XM_001836109.2"/>
</dbReference>
<dbReference type="OrthoDB" id="2538017at2759"/>
<dbReference type="OMA" id="RQINRWA"/>
<evidence type="ECO:0000256" key="1">
    <source>
        <dbReference type="SAM" id="Coils"/>
    </source>
</evidence>
<reference evidence="3 4" key="1">
    <citation type="journal article" date="2010" name="Proc. Natl. Acad. Sci. U.S.A.">
        <title>Insights into evolution of multicellular fungi from the assembled chromosomes of the mushroom Coprinopsis cinerea (Coprinus cinereus).</title>
        <authorList>
            <person name="Stajich J.E."/>
            <person name="Wilke S.K."/>
            <person name="Ahren D."/>
            <person name="Au C.H."/>
            <person name="Birren B.W."/>
            <person name="Borodovsky M."/>
            <person name="Burns C."/>
            <person name="Canback B."/>
            <person name="Casselton L.A."/>
            <person name="Cheng C.K."/>
            <person name="Deng J."/>
            <person name="Dietrich F.S."/>
            <person name="Fargo D.C."/>
            <person name="Farman M.L."/>
            <person name="Gathman A.C."/>
            <person name="Goldberg J."/>
            <person name="Guigo R."/>
            <person name="Hoegger P.J."/>
            <person name="Hooker J.B."/>
            <person name="Huggins A."/>
            <person name="James T.Y."/>
            <person name="Kamada T."/>
            <person name="Kilaru S."/>
            <person name="Kodira C."/>
            <person name="Kues U."/>
            <person name="Kupfer D."/>
            <person name="Kwan H.S."/>
            <person name="Lomsadze A."/>
            <person name="Li W."/>
            <person name="Lilly W.W."/>
            <person name="Ma L.J."/>
            <person name="Mackey A.J."/>
            <person name="Manning G."/>
            <person name="Martin F."/>
            <person name="Muraguchi H."/>
            <person name="Natvig D.O."/>
            <person name="Palmerini H."/>
            <person name="Ramesh M.A."/>
            <person name="Rehmeyer C.J."/>
            <person name="Roe B.A."/>
            <person name="Shenoy N."/>
            <person name="Stanke M."/>
            <person name="Ter-Hovhannisyan V."/>
            <person name="Tunlid A."/>
            <person name="Velagapudi R."/>
            <person name="Vision T.J."/>
            <person name="Zeng Q."/>
            <person name="Zolan M.E."/>
            <person name="Pukkila P.J."/>
        </authorList>
    </citation>
    <scope>NUCLEOTIDE SEQUENCE [LARGE SCALE GENOMIC DNA]</scope>
    <source>
        <strain evidence="4">Okayama-7 / 130 / ATCC MYA-4618 / FGSC 9003</strain>
    </source>
</reference>
<gene>
    <name evidence="3" type="ORF">CC1G_10942</name>
</gene>
<keyword evidence="4" id="KW-1185">Reference proteome</keyword>
<evidence type="ECO:0000313" key="4">
    <source>
        <dbReference type="Proteomes" id="UP000001861"/>
    </source>
</evidence>
<dbReference type="GeneID" id="6012701"/>
<sequence length="375" mass="41103">MSMGARPYQQQPGVGVHTPSPMYQQQPQQPQQQADVVSGEQYRYALTNFRIAHEKVEQQRHQLEEQERVVAQLKSRIALLEGTTGATVRGPNGNTIDDFSIRNTASQLDKLINRWAADIVRTPPAPLNRICAAILNDVVNGLEGIEEVEATPMQLQSYLRHALSETISEGVINCLIVTNSMEANVQLTRVHEHLFARDPTVACVWRRQTFTAAVESCTPDMSMSILYEQIPSVMKILNGKLPISGGVSILDSAYAFSRMLHGAGSTANDAFYRAFVPELGSALYPRQIELVKRCLKSERGELDRVGATIFPGLVKISRSPTGEQGENNHTVVRRAQVICECAMGGSSVPSQTPAIPPPSFEGGMMDPMAMMGGPM</sequence>